<sequence>MGELRVFAVAAGFEGTAADWVAEYNRLCHDAQADPAFGLPLALFADLVDDRTERGCYCTDEELRLMLPTGLPRRVATASQASTPPAAEGRRAELAARLFGALDAGGRGLLDEEALLRFASRTGFHGRTREEWSEEYRLICQERGADPMAGVDLQTFQAIIRGFQ</sequence>
<dbReference type="Proteomes" id="UP001189429">
    <property type="component" value="Unassembled WGS sequence"/>
</dbReference>
<comment type="caution">
    <text evidence="1">The sequence shown here is derived from an EMBL/GenBank/DDBJ whole genome shotgun (WGS) entry which is preliminary data.</text>
</comment>
<reference evidence="1" key="1">
    <citation type="submission" date="2023-10" db="EMBL/GenBank/DDBJ databases">
        <authorList>
            <person name="Chen Y."/>
            <person name="Shah S."/>
            <person name="Dougan E. K."/>
            <person name="Thang M."/>
            <person name="Chan C."/>
        </authorList>
    </citation>
    <scope>NUCLEOTIDE SEQUENCE [LARGE SCALE GENOMIC DNA]</scope>
</reference>
<name>A0ABN9W9Q2_9DINO</name>
<keyword evidence="2" id="KW-1185">Reference proteome</keyword>
<gene>
    <name evidence="1" type="ORF">PCOR1329_LOCUS65292</name>
</gene>
<accession>A0ABN9W9Q2</accession>
<proteinExistence type="predicted"/>
<evidence type="ECO:0000313" key="1">
    <source>
        <dbReference type="EMBL" id="CAK0882930.1"/>
    </source>
</evidence>
<dbReference type="EMBL" id="CAUYUJ010018355">
    <property type="protein sequence ID" value="CAK0882930.1"/>
    <property type="molecule type" value="Genomic_DNA"/>
</dbReference>
<evidence type="ECO:0008006" key="3">
    <source>
        <dbReference type="Google" id="ProtNLM"/>
    </source>
</evidence>
<protein>
    <recommendedName>
        <fullName evidence="3">EF-hand domain-containing protein</fullName>
    </recommendedName>
</protein>
<evidence type="ECO:0000313" key="2">
    <source>
        <dbReference type="Proteomes" id="UP001189429"/>
    </source>
</evidence>
<organism evidence="1 2">
    <name type="scientific">Prorocentrum cordatum</name>
    <dbReference type="NCBI Taxonomy" id="2364126"/>
    <lineage>
        <taxon>Eukaryota</taxon>
        <taxon>Sar</taxon>
        <taxon>Alveolata</taxon>
        <taxon>Dinophyceae</taxon>
        <taxon>Prorocentrales</taxon>
        <taxon>Prorocentraceae</taxon>
        <taxon>Prorocentrum</taxon>
    </lineage>
</organism>